<evidence type="ECO:0000313" key="2">
    <source>
        <dbReference type="EMBL" id="AEV31623.1"/>
    </source>
</evidence>
<dbReference type="HOGENOM" id="CLU_727194_0_0_10"/>
<reference evidence="2 3" key="1">
    <citation type="journal article" date="2012" name="Stand. Genomic Sci.">
        <title>Genome sequence of the orange-pigmented seawater bacterium Owenweeksia hongkongensis type strain (UST20020801(T)).</title>
        <authorList>
            <person name="Riedel T."/>
            <person name="Held B."/>
            <person name="Nolan M."/>
            <person name="Lucas S."/>
            <person name="Lapidus A."/>
            <person name="Tice H."/>
            <person name="Del Rio T.G."/>
            <person name="Cheng J.F."/>
            <person name="Han C."/>
            <person name="Tapia R."/>
            <person name="Goodwin L.A."/>
            <person name="Pitluck S."/>
            <person name="Liolios K."/>
            <person name="Mavromatis K."/>
            <person name="Pagani I."/>
            <person name="Ivanova N."/>
            <person name="Mikhailova N."/>
            <person name="Pati A."/>
            <person name="Chen A."/>
            <person name="Palaniappan K."/>
            <person name="Rohde M."/>
            <person name="Tindall B.J."/>
            <person name="Detter J.C."/>
            <person name="Goker M."/>
            <person name="Woyke T."/>
            <person name="Bristow J."/>
            <person name="Eisen J.A."/>
            <person name="Markowitz V."/>
            <person name="Hugenholtz P."/>
            <person name="Klenk H.P."/>
            <person name="Kyrpides N.C."/>
        </authorList>
    </citation>
    <scope>NUCLEOTIDE SEQUENCE</scope>
    <source>
        <strain evidence="3">DSM 17368 / JCM 12287 / NRRL B-23963</strain>
    </source>
</reference>
<dbReference type="InterPro" id="IPR006076">
    <property type="entry name" value="FAD-dep_OxRdtase"/>
</dbReference>
<dbReference type="OrthoDB" id="1491488at2"/>
<dbReference type="Pfam" id="PF01266">
    <property type="entry name" value="DAO"/>
    <property type="match status" value="1"/>
</dbReference>
<evidence type="ECO:0000259" key="1">
    <source>
        <dbReference type="Pfam" id="PF01266"/>
    </source>
</evidence>
<organism evidence="2 3">
    <name type="scientific">Owenweeksia hongkongensis (strain DSM 17368 / CIP 108786 / JCM 12287 / NRRL B-23963 / UST20020801)</name>
    <dbReference type="NCBI Taxonomy" id="926562"/>
    <lineage>
        <taxon>Bacteria</taxon>
        <taxon>Pseudomonadati</taxon>
        <taxon>Bacteroidota</taxon>
        <taxon>Flavobacteriia</taxon>
        <taxon>Flavobacteriales</taxon>
        <taxon>Owenweeksiaceae</taxon>
        <taxon>Owenweeksia</taxon>
    </lineage>
</organism>
<dbReference type="PANTHER" id="PTHR13847">
    <property type="entry name" value="SARCOSINE DEHYDROGENASE-RELATED"/>
    <property type="match status" value="1"/>
</dbReference>
<dbReference type="Proteomes" id="UP000005631">
    <property type="component" value="Chromosome"/>
</dbReference>
<proteinExistence type="predicted"/>
<accession>G8R0G3</accession>
<dbReference type="STRING" id="926562.Oweho_0608"/>
<evidence type="ECO:0000313" key="3">
    <source>
        <dbReference type="Proteomes" id="UP000005631"/>
    </source>
</evidence>
<dbReference type="KEGG" id="oho:Oweho_0608"/>
<dbReference type="eggNOG" id="COG0665">
    <property type="taxonomic scope" value="Bacteria"/>
</dbReference>
<protein>
    <submittedName>
        <fullName evidence="2">Glycine/D-amino acid oxidase, deaminating</fullName>
    </submittedName>
</protein>
<gene>
    <name evidence="2" type="ordered locus">Oweho_0608</name>
</gene>
<dbReference type="PANTHER" id="PTHR13847:SF281">
    <property type="entry name" value="FAD DEPENDENT OXIDOREDUCTASE DOMAIN-CONTAINING PROTEIN"/>
    <property type="match status" value="1"/>
</dbReference>
<feature type="domain" description="FAD dependent oxidoreductase" evidence="1">
    <location>
        <begin position="15"/>
        <end position="370"/>
    </location>
</feature>
<dbReference type="EMBL" id="CP003156">
    <property type="protein sequence ID" value="AEV31623.1"/>
    <property type="molecule type" value="Genomic_DNA"/>
</dbReference>
<dbReference type="Gene3D" id="3.30.9.10">
    <property type="entry name" value="D-Amino Acid Oxidase, subunit A, domain 2"/>
    <property type="match status" value="1"/>
</dbReference>
<dbReference type="Gene3D" id="3.50.50.60">
    <property type="entry name" value="FAD/NAD(P)-binding domain"/>
    <property type="match status" value="1"/>
</dbReference>
<name>G8R0G3_OWEHD</name>
<dbReference type="InterPro" id="IPR036188">
    <property type="entry name" value="FAD/NAD-bd_sf"/>
</dbReference>
<dbReference type="PATRIC" id="fig|926562.3.peg.621"/>
<sequence length="373" mass="41177">MLSIWETDSFYFPTDILIIGAGLTGLNTAIEIKSRKPGLSIRVVERGLFPSGASIKNAGFACFGSLSEILDDTKQIGEQKALERVQTRYLGIQKLLTRVSPSDVDFHKDDGYEIFTEREASLLKDCKDAIHDINAKLSTLLGFEPYEFTSNTFGFDTTYPLLKIKGEGALHSGKLVTQLLQKAKSLGVIFNFGFDIKHINSQGTLWYVSNGSKEFSAHKVIVATNGFSKRLIPEEDINPARGQLLLTESIPGLKLKGTFHAHEGYFYFRAIGDKILLGGGRNVDRENENTDSQEVSGVIQSALEVLLYKVIMPGKALRIERRWAGTMAFGNNNEKDPIIKELHTNLFVGARLGGMGVAMTPMLAEKLADLVLK</sequence>
<dbReference type="AlphaFoldDB" id="G8R0G3"/>
<dbReference type="GO" id="GO:0005737">
    <property type="term" value="C:cytoplasm"/>
    <property type="evidence" value="ECO:0007669"/>
    <property type="project" value="TreeGrafter"/>
</dbReference>
<dbReference type="SUPFAM" id="SSF51905">
    <property type="entry name" value="FAD/NAD(P)-binding domain"/>
    <property type="match status" value="1"/>
</dbReference>
<keyword evidence="3" id="KW-1185">Reference proteome</keyword>
<dbReference type="RefSeq" id="WP_014200984.1">
    <property type="nucleotide sequence ID" value="NC_016599.1"/>
</dbReference>